<dbReference type="OrthoDB" id="25131at2759"/>
<dbReference type="Proteomes" id="UP000447434">
    <property type="component" value="Chromosome 16"/>
</dbReference>
<reference evidence="2" key="1">
    <citation type="journal article" date="2020" name="Nat. Commun.">
        <title>Genome sequence of the cluster root forming white lupin.</title>
        <authorList>
            <person name="Hufnagel B."/>
            <person name="Marques A."/>
            <person name="Soriano A."/>
            <person name="Marques L."/>
            <person name="Divol F."/>
            <person name="Doumas P."/>
            <person name="Sallet E."/>
            <person name="Mancinotti D."/>
            <person name="Carrere S."/>
            <person name="Marande W."/>
            <person name="Arribat S."/>
            <person name="Keller J."/>
            <person name="Huneau C."/>
            <person name="Blein T."/>
            <person name="Aime D."/>
            <person name="Laguerre M."/>
            <person name="Taylor J."/>
            <person name="Schubert V."/>
            <person name="Nelson M."/>
            <person name="Geu-Flores F."/>
            <person name="Crespi M."/>
            <person name="Gallardo-Guerrero K."/>
            <person name="Delaux P.-M."/>
            <person name="Salse J."/>
            <person name="Berges H."/>
            <person name="Guyot R."/>
            <person name="Gouzy J."/>
            <person name="Peret B."/>
        </authorList>
    </citation>
    <scope>NUCLEOTIDE SEQUENCE [LARGE SCALE GENOMIC DNA]</scope>
    <source>
        <strain evidence="2">cv. Amiga</strain>
    </source>
</reference>
<evidence type="ECO:0000313" key="1">
    <source>
        <dbReference type="EMBL" id="KAE9596906.1"/>
    </source>
</evidence>
<comment type="caution">
    <text evidence="1">The sequence shown here is derived from an EMBL/GenBank/DDBJ whole genome shotgun (WGS) entry which is preliminary data.</text>
</comment>
<proteinExistence type="predicted"/>
<gene>
    <name evidence="1" type="ORF">Lalb_Chr16g0380981</name>
</gene>
<dbReference type="InterPro" id="IPR038925">
    <property type="entry name" value="At3g17800-like"/>
</dbReference>
<organism evidence="1 2">
    <name type="scientific">Lupinus albus</name>
    <name type="common">White lupine</name>
    <name type="synonym">Lupinus termis</name>
    <dbReference type="NCBI Taxonomy" id="3870"/>
    <lineage>
        <taxon>Eukaryota</taxon>
        <taxon>Viridiplantae</taxon>
        <taxon>Streptophyta</taxon>
        <taxon>Embryophyta</taxon>
        <taxon>Tracheophyta</taxon>
        <taxon>Spermatophyta</taxon>
        <taxon>Magnoliopsida</taxon>
        <taxon>eudicotyledons</taxon>
        <taxon>Gunneridae</taxon>
        <taxon>Pentapetalae</taxon>
        <taxon>rosids</taxon>
        <taxon>fabids</taxon>
        <taxon>Fabales</taxon>
        <taxon>Fabaceae</taxon>
        <taxon>Papilionoideae</taxon>
        <taxon>50 kb inversion clade</taxon>
        <taxon>genistoids sensu lato</taxon>
        <taxon>core genistoids</taxon>
        <taxon>Genisteae</taxon>
        <taxon>Lupinus</taxon>
    </lineage>
</organism>
<evidence type="ECO:0000313" key="2">
    <source>
        <dbReference type="Proteomes" id="UP000447434"/>
    </source>
</evidence>
<dbReference type="PANTHER" id="PTHR31808:SF2">
    <property type="entry name" value="OS04G0596300 PROTEIN"/>
    <property type="match status" value="1"/>
</dbReference>
<accession>A0A6A4NTE2</accession>
<dbReference type="PANTHER" id="PTHR31808">
    <property type="entry name" value="EXPRESSED PROTEIN"/>
    <property type="match status" value="1"/>
</dbReference>
<name>A0A6A4NTE2_LUPAL</name>
<dbReference type="EMBL" id="WOCE01000016">
    <property type="protein sequence ID" value="KAE9596906.1"/>
    <property type="molecule type" value="Genomic_DNA"/>
</dbReference>
<sequence length="197" mass="22087">MISCPSSCNTKHYNEFYNFRARVLVARASADSSDDSVPFAPLRLESPVGQLLEQISQTHPHLLPAAIDQQLENLQTAKDAKKEESSASSQDSLYKRIAEIKEKENRTALEEIMYCSIMHNFLDNNISMIPKISTTSDPTGRVDIWPNQELKLEAIHSAEAFEMIQSHLSLVLGERFVGPLQTIIQISKIKLGKLYAA</sequence>
<protein>
    <submittedName>
        <fullName evidence="1">Uncharacterized protein</fullName>
    </submittedName>
</protein>
<dbReference type="Pfam" id="PF05542">
    <property type="entry name" value="DUF760"/>
    <property type="match status" value="1"/>
</dbReference>
<dbReference type="InterPro" id="IPR008479">
    <property type="entry name" value="DUF760"/>
</dbReference>
<keyword evidence="2" id="KW-1185">Reference proteome</keyword>
<dbReference type="AlphaFoldDB" id="A0A6A4NTE2"/>